<organism evidence="2 3">
    <name type="scientific">Dentipellis fragilis</name>
    <dbReference type="NCBI Taxonomy" id="205917"/>
    <lineage>
        <taxon>Eukaryota</taxon>
        <taxon>Fungi</taxon>
        <taxon>Dikarya</taxon>
        <taxon>Basidiomycota</taxon>
        <taxon>Agaricomycotina</taxon>
        <taxon>Agaricomycetes</taxon>
        <taxon>Russulales</taxon>
        <taxon>Hericiaceae</taxon>
        <taxon>Dentipellis</taxon>
    </lineage>
</organism>
<evidence type="ECO:0000256" key="1">
    <source>
        <dbReference type="SAM" id="MobiDB-lite"/>
    </source>
</evidence>
<reference evidence="2 3" key="1">
    <citation type="submission" date="2019-02" db="EMBL/GenBank/DDBJ databases">
        <title>Genome sequencing of the rare red list fungi Dentipellis fragilis.</title>
        <authorList>
            <person name="Buettner E."/>
            <person name="Kellner H."/>
        </authorList>
    </citation>
    <scope>NUCLEOTIDE SEQUENCE [LARGE SCALE GENOMIC DNA]</scope>
    <source>
        <strain evidence="2 3">DSM 105465</strain>
    </source>
</reference>
<keyword evidence="3" id="KW-1185">Reference proteome</keyword>
<feature type="region of interest" description="Disordered" evidence="1">
    <location>
        <begin position="474"/>
        <end position="494"/>
    </location>
</feature>
<dbReference type="AlphaFoldDB" id="A0A4Y9Y021"/>
<feature type="compositionally biased region" description="Basic and acidic residues" evidence="1">
    <location>
        <begin position="477"/>
        <end position="494"/>
    </location>
</feature>
<protein>
    <submittedName>
        <fullName evidence="2">Uncharacterized protein</fullName>
    </submittedName>
</protein>
<feature type="region of interest" description="Disordered" evidence="1">
    <location>
        <begin position="77"/>
        <end position="166"/>
    </location>
</feature>
<dbReference type="OrthoDB" id="3249923at2759"/>
<feature type="region of interest" description="Disordered" evidence="1">
    <location>
        <begin position="402"/>
        <end position="430"/>
    </location>
</feature>
<name>A0A4Y9Y021_9AGAM</name>
<dbReference type="Proteomes" id="UP000298327">
    <property type="component" value="Unassembled WGS sequence"/>
</dbReference>
<evidence type="ECO:0000313" key="2">
    <source>
        <dbReference type="EMBL" id="TFY54731.1"/>
    </source>
</evidence>
<feature type="region of interest" description="Disordered" evidence="1">
    <location>
        <begin position="240"/>
        <end position="269"/>
    </location>
</feature>
<feature type="compositionally biased region" description="Acidic residues" evidence="1">
    <location>
        <begin position="402"/>
        <end position="415"/>
    </location>
</feature>
<feature type="compositionally biased region" description="Polar residues" evidence="1">
    <location>
        <begin position="126"/>
        <end position="135"/>
    </location>
</feature>
<proteinExistence type="predicted"/>
<accession>A0A4Y9Y021</accession>
<evidence type="ECO:0000313" key="3">
    <source>
        <dbReference type="Proteomes" id="UP000298327"/>
    </source>
</evidence>
<dbReference type="EMBL" id="SEOQ01000994">
    <property type="protein sequence ID" value="TFY54731.1"/>
    <property type="molecule type" value="Genomic_DNA"/>
</dbReference>
<dbReference type="STRING" id="205917.A0A4Y9Y021"/>
<feature type="compositionally biased region" description="Basic and acidic residues" evidence="1">
    <location>
        <begin position="91"/>
        <end position="110"/>
    </location>
</feature>
<gene>
    <name evidence="2" type="ORF">EVG20_g9591</name>
</gene>
<sequence length="700" mass="78797">MDPPRNTPERSAVARKPGNPVARTLRKATRRANANAEQDVRLTTPRAHRETMRMESMQGLPVLIDISLSPNTIINHVSKSAGQGGPARITAHQEPERQQAARPDIDRAVKSTEIPKYMPGRAESSAGASSTSRNRGVSIPQPRLGQRKNEPTFVSTDPEGKTYFGPNLSLFRRNHNDHLEDDQPQRFSGFATGGGKEYGRAARKVKDTSHQVAVKAAKKRKQGTRLLLILRTYVDSGEVIQTDESDESSSREDSTSDESEVAGPKRPHSPSAQLLFALEALTLHKTIMEKTKQLPYLPRNLHKGFLLRCSREGINTQRTGSAGEVRVITERETGGLEDDKYETTMNDWLCPLCGPSPGPYPTRDALNAHLRWDHEEVGVGWNSFDDAWELRLLLRDPVIELTDSEDEDETSSEDEVGPREPPSPVRTEDDIMAVEIEAMRDITIREESPIPEMPEPPHAVAHISFKFEAKVDEDDEPHPSELHPHRPFIDDEPRPGGPAARYPYLPIVHGNTNLLYSCKPVTGPRLLDFVDTLEIENHGVAGKWLIWEREDEIFELDDVRDEDKVMCAVWNRWIALHRKKFITNYIKGVEDFVKDNLWIIYQAVGRDGLKVWLLLLIQNRFLNGHGMASVMQLYDELVRCWCAGSPKAMYLSEDEMPIASDPNKHKQTTGLHEKSAVRTSQHTLRLQASSLLSAESKLII</sequence>
<comment type="caution">
    <text evidence="2">The sequence shown here is derived from an EMBL/GenBank/DDBJ whole genome shotgun (WGS) entry which is preliminary data.</text>
</comment>
<feature type="region of interest" description="Disordered" evidence="1">
    <location>
        <begin position="1"/>
        <end position="51"/>
    </location>
</feature>